<protein>
    <submittedName>
        <fullName evidence="2">Uncharacterized protein</fullName>
    </submittedName>
</protein>
<reference evidence="2 3" key="1">
    <citation type="submission" date="2019-11" db="EMBL/GenBank/DDBJ databases">
        <title>Whole genome sequence of Oryza granulata.</title>
        <authorList>
            <person name="Li W."/>
        </authorList>
    </citation>
    <scope>NUCLEOTIDE SEQUENCE [LARGE SCALE GENOMIC DNA]</scope>
    <source>
        <strain evidence="3">cv. Menghai</strain>
        <tissue evidence="2">Leaf</tissue>
    </source>
</reference>
<gene>
    <name evidence="2" type="ORF">E2562_010506</name>
</gene>
<evidence type="ECO:0000313" key="2">
    <source>
        <dbReference type="EMBL" id="KAF0916654.1"/>
    </source>
</evidence>
<name>A0A6G1DX26_9ORYZ</name>
<feature type="non-terminal residue" evidence="2">
    <location>
        <position position="62"/>
    </location>
</feature>
<dbReference type="EMBL" id="SPHZ02000005">
    <property type="protein sequence ID" value="KAF0916654.1"/>
    <property type="molecule type" value="Genomic_DNA"/>
</dbReference>
<dbReference type="AlphaFoldDB" id="A0A6G1DX26"/>
<keyword evidence="3" id="KW-1185">Reference proteome</keyword>
<feature type="region of interest" description="Disordered" evidence="1">
    <location>
        <begin position="38"/>
        <end position="62"/>
    </location>
</feature>
<accession>A0A6G1DX26</accession>
<feature type="compositionally biased region" description="Basic and acidic residues" evidence="1">
    <location>
        <begin position="47"/>
        <end position="62"/>
    </location>
</feature>
<comment type="caution">
    <text evidence="2">The sequence shown here is derived from an EMBL/GenBank/DDBJ whole genome shotgun (WGS) entry which is preliminary data.</text>
</comment>
<evidence type="ECO:0000256" key="1">
    <source>
        <dbReference type="SAM" id="MobiDB-lite"/>
    </source>
</evidence>
<proteinExistence type="predicted"/>
<sequence>MEKPEATKTKTCHPGLASRGIVRLHYHTVVFDILHNKGHSSTTGKTLKSEVGKRGYQDYRIG</sequence>
<dbReference type="Proteomes" id="UP000479710">
    <property type="component" value="Unassembled WGS sequence"/>
</dbReference>
<organism evidence="2 3">
    <name type="scientific">Oryza meyeriana var. granulata</name>
    <dbReference type="NCBI Taxonomy" id="110450"/>
    <lineage>
        <taxon>Eukaryota</taxon>
        <taxon>Viridiplantae</taxon>
        <taxon>Streptophyta</taxon>
        <taxon>Embryophyta</taxon>
        <taxon>Tracheophyta</taxon>
        <taxon>Spermatophyta</taxon>
        <taxon>Magnoliopsida</taxon>
        <taxon>Liliopsida</taxon>
        <taxon>Poales</taxon>
        <taxon>Poaceae</taxon>
        <taxon>BOP clade</taxon>
        <taxon>Oryzoideae</taxon>
        <taxon>Oryzeae</taxon>
        <taxon>Oryzinae</taxon>
        <taxon>Oryza</taxon>
        <taxon>Oryza meyeriana</taxon>
    </lineage>
</organism>
<evidence type="ECO:0000313" key="3">
    <source>
        <dbReference type="Proteomes" id="UP000479710"/>
    </source>
</evidence>